<gene>
    <name evidence="1" type="ORF">METZ01_LOCUS257721</name>
</gene>
<protein>
    <submittedName>
        <fullName evidence="1">Uncharacterized protein</fullName>
    </submittedName>
</protein>
<accession>A0A382J0D8</accession>
<proteinExistence type="predicted"/>
<feature type="non-terminal residue" evidence="1">
    <location>
        <position position="42"/>
    </location>
</feature>
<sequence>MSFNEEKGINKIKLLMMVVFFGFLFGAKVQLSTAETVARSIH</sequence>
<dbReference type="AlphaFoldDB" id="A0A382J0D8"/>
<name>A0A382J0D8_9ZZZZ</name>
<dbReference type="EMBL" id="UINC01070595">
    <property type="protein sequence ID" value="SVC04867.1"/>
    <property type="molecule type" value="Genomic_DNA"/>
</dbReference>
<evidence type="ECO:0000313" key="1">
    <source>
        <dbReference type="EMBL" id="SVC04867.1"/>
    </source>
</evidence>
<reference evidence="1" key="1">
    <citation type="submission" date="2018-05" db="EMBL/GenBank/DDBJ databases">
        <authorList>
            <person name="Lanie J.A."/>
            <person name="Ng W.-L."/>
            <person name="Kazmierczak K.M."/>
            <person name="Andrzejewski T.M."/>
            <person name="Davidsen T.M."/>
            <person name="Wayne K.J."/>
            <person name="Tettelin H."/>
            <person name="Glass J.I."/>
            <person name="Rusch D."/>
            <person name="Podicherti R."/>
            <person name="Tsui H.-C.T."/>
            <person name="Winkler M.E."/>
        </authorList>
    </citation>
    <scope>NUCLEOTIDE SEQUENCE</scope>
</reference>
<organism evidence="1">
    <name type="scientific">marine metagenome</name>
    <dbReference type="NCBI Taxonomy" id="408172"/>
    <lineage>
        <taxon>unclassified sequences</taxon>
        <taxon>metagenomes</taxon>
        <taxon>ecological metagenomes</taxon>
    </lineage>
</organism>